<name>A0ABN8Q8U4_9CNID</name>
<accession>A0ABN8Q8U4</accession>
<sequence>MALFLQRVQTVGFIGQMSLHNFENTRRNAHRSNTENRKEFRHQFLNTLPSKSLVSPVSDKTVTNILRLVSSHLPCSSWASTSFEVVNNPEILSACS</sequence>
<evidence type="ECO:0000313" key="1">
    <source>
        <dbReference type="EMBL" id="CAH3159628.1"/>
    </source>
</evidence>
<dbReference type="Proteomes" id="UP001159405">
    <property type="component" value="Unassembled WGS sequence"/>
</dbReference>
<gene>
    <name evidence="1" type="ORF">PLOB_00003682</name>
</gene>
<evidence type="ECO:0000313" key="2">
    <source>
        <dbReference type="Proteomes" id="UP001159405"/>
    </source>
</evidence>
<protein>
    <submittedName>
        <fullName evidence="1">Uncharacterized protein</fullName>
    </submittedName>
</protein>
<reference evidence="1 2" key="1">
    <citation type="submission" date="2022-05" db="EMBL/GenBank/DDBJ databases">
        <authorList>
            <consortium name="Genoscope - CEA"/>
            <person name="William W."/>
        </authorList>
    </citation>
    <scope>NUCLEOTIDE SEQUENCE [LARGE SCALE GENOMIC DNA]</scope>
</reference>
<keyword evidence="2" id="KW-1185">Reference proteome</keyword>
<organism evidence="1 2">
    <name type="scientific">Porites lobata</name>
    <dbReference type="NCBI Taxonomy" id="104759"/>
    <lineage>
        <taxon>Eukaryota</taxon>
        <taxon>Metazoa</taxon>
        <taxon>Cnidaria</taxon>
        <taxon>Anthozoa</taxon>
        <taxon>Hexacorallia</taxon>
        <taxon>Scleractinia</taxon>
        <taxon>Fungiina</taxon>
        <taxon>Poritidae</taxon>
        <taxon>Porites</taxon>
    </lineage>
</organism>
<proteinExistence type="predicted"/>
<dbReference type="EMBL" id="CALNXK010000114">
    <property type="protein sequence ID" value="CAH3159628.1"/>
    <property type="molecule type" value="Genomic_DNA"/>
</dbReference>
<comment type="caution">
    <text evidence="1">The sequence shown here is derived from an EMBL/GenBank/DDBJ whole genome shotgun (WGS) entry which is preliminary data.</text>
</comment>